<evidence type="ECO:0000313" key="1">
    <source>
        <dbReference type="EMBL" id="KAI3821143.1"/>
    </source>
</evidence>
<reference evidence="2" key="1">
    <citation type="journal article" date="2022" name="Mol. Ecol. Resour.">
        <title>The genomes of chicory, endive, great burdock and yacon provide insights into Asteraceae palaeo-polyploidization history and plant inulin production.</title>
        <authorList>
            <person name="Fan W."/>
            <person name="Wang S."/>
            <person name="Wang H."/>
            <person name="Wang A."/>
            <person name="Jiang F."/>
            <person name="Liu H."/>
            <person name="Zhao H."/>
            <person name="Xu D."/>
            <person name="Zhang Y."/>
        </authorList>
    </citation>
    <scope>NUCLEOTIDE SEQUENCE [LARGE SCALE GENOMIC DNA]</scope>
    <source>
        <strain evidence="2">cv. Yunnan</strain>
    </source>
</reference>
<name>A0ACB9JMH5_9ASTR</name>
<organism evidence="1 2">
    <name type="scientific">Smallanthus sonchifolius</name>
    <dbReference type="NCBI Taxonomy" id="185202"/>
    <lineage>
        <taxon>Eukaryota</taxon>
        <taxon>Viridiplantae</taxon>
        <taxon>Streptophyta</taxon>
        <taxon>Embryophyta</taxon>
        <taxon>Tracheophyta</taxon>
        <taxon>Spermatophyta</taxon>
        <taxon>Magnoliopsida</taxon>
        <taxon>eudicotyledons</taxon>
        <taxon>Gunneridae</taxon>
        <taxon>Pentapetalae</taxon>
        <taxon>asterids</taxon>
        <taxon>campanulids</taxon>
        <taxon>Asterales</taxon>
        <taxon>Asteraceae</taxon>
        <taxon>Asteroideae</taxon>
        <taxon>Heliantheae alliance</taxon>
        <taxon>Millerieae</taxon>
        <taxon>Smallanthus</taxon>
    </lineage>
</organism>
<dbReference type="EMBL" id="CM042020">
    <property type="protein sequence ID" value="KAI3821143.1"/>
    <property type="molecule type" value="Genomic_DNA"/>
</dbReference>
<reference evidence="1 2" key="2">
    <citation type="journal article" date="2022" name="Mol. Ecol. Resour.">
        <title>The genomes of chicory, endive, great burdock and yacon provide insights into Asteraceae paleo-polyploidization history and plant inulin production.</title>
        <authorList>
            <person name="Fan W."/>
            <person name="Wang S."/>
            <person name="Wang H."/>
            <person name="Wang A."/>
            <person name="Jiang F."/>
            <person name="Liu H."/>
            <person name="Zhao H."/>
            <person name="Xu D."/>
            <person name="Zhang Y."/>
        </authorList>
    </citation>
    <scope>NUCLEOTIDE SEQUENCE [LARGE SCALE GENOMIC DNA]</scope>
    <source>
        <strain evidence="2">cv. Yunnan</strain>
        <tissue evidence="1">Leaves</tissue>
    </source>
</reference>
<keyword evidence="2" id="KW-1185">Reference proteome</keyword>
<gene>
    <name evidence="1" type="ORF">L1987_08700</name>
</gene>
<accession>A0ACB9JMH5</accession>
<proteinExistence type="predicted"/>
<sequence>MVADASSTTTTPNSKVLSPSPAPANPNRAPLLPSGSDNNGRSLQRRPKSVTSRYLSYTTSSKVVTDTKSSSNAVCTPRKRFPAPVVPVSSASPVSNRRDQSVERRRSSTKTSARSLSVSFQGESFALPVSKVGKPENNVLRSRTPERKKTPAMTGKVSEFWRSRQVSFMTMSVDFTAEKMKLTGSETAGAVRAKLEHNNLETACDCENSDHPVSDTESMSSGSTLGNVRGGGPRAIVVPARFWQETINLLRRVQPVPVSPPLFKNISISGCKVLHDGSKLPSPRGSSFSPSPVSNLGNTASILSFCADSKRGKVGEKKLVDAHVLRLLHNKHMQWRFANAKKDAAMVVQRAAAQVTFCSSVWVTIENCYKGDEEKSIQRMGDYFKVVALCHIQTTTDATIEPQFEVTLSTQETAVDVMEAMAVSVCSLVTKMENVNSMASELAIAMKTECSLLDQCNDLLSALTLLEVSLQAS</sequence>
<evidence type="ECO:0000313" key="2">
    <source>
        <dbReference type="Proteomes" id="UP001056120"/>
    </source>
</evidence>
<protein>
    <submittedName>
        <fullName evidence="1">Uncharacterized protein</fullName>
    </submittedName>
</protein>
<dbReference type="Proteomes" id="UP001056120">
    <property type="component" value="Linkage Group LG03"/>
</dbReference>
<comment type="caution">
    <text evidence="1">The sequence shown here is derived from an EMBL/GenBank/DDBJ whole genome shotgun (WGS) entry which is preliminary data.</text>
</comment>